<dbReference type="InterPro" id="IPR006620">
    <property type="entry name" value="Pro_4_hyd_alph"/>
</dbReference>
<keyword evidence="2" id="KW-0479">Metal-binding</keyword>
<evidence type="ECO:0000259" key="7">
    <source>
        <dbReference type="PROSITE" id="PS51471"/>
    </source>
</evidence>
<dbReference type="SMART" id="SM00702">
    <property type="entry name" value="P4Hc"/>
    <property type="match status" value="1"/>
</dbReference>
<dbReference type="InterPro" id="IPR044862">
    <property type="entry name" value="Pro_4_hyd_alph_FE2OG_OXY"/>
</dbReference>
<dbReference type="Proteomes" id="UP000189339">
    <property type="component" value="Unassembled WGS sequence"/>
</dbReference>
<dbReference type="STRING" id="135739.BTO32_03145"/>
<keyword evidence="6" id="KW-0408">Iron</keyword>
<dbReference type="GO" id="GO:0008198">
    <property type="term" value="F:ferrous iron binding"/>
    <property type="evidence" value="ECO:0007669"/>
    <property type="project" value="TreeGrafter"/>
</dbReference>
<keyword evidence="9" id="KW-1185">Reference proteome</keyword>
<proteinExistence type="predicted"/>
<dbReference type="InterPro" id="IPR051559">
    <property type="entry name" value="HIF_prolyl_hydroxylases"/>
</dbReference>
<dbReference type="PROSITE" id="PS51471">
    <property type="entry name" value="FE2OG_OXY"/>
    <property type="match status" value="1"/>
</dbReference>
<evidence type="ECO:0000256" key="2">
    <source>
        <dbReference type="ARBA" id="ARBA00022723"/>
    </source>
</evidence>
<name>A0A1V2DYD7_9GAMM</name>
<dbReference type="InterPro" id="IPR005123">
    <property type="entry name" value="Oxoglu/Fe-dep_dioxygenase_dom"/>
</dbReference>
<evidence type="ECO:0000313" key="9">
    <source>
        <dbReference type="Proteomes" id="UP000189339"/>
    </source>
</evidence>
<gene>
    <name evidence="8" type="ORF">BTO32_03145</name>
</gene>
<evidence type="ECO:0000256" key="3">
    <source>
        <dbReference type="ARBA" id="ARBA00022896"/>
    </source>
</evidence>
<reference evidence="8 9" key="1">
    <citation type="submission" date="2016-12" db="EMBL/GenBank/DDBJ databases">
        <title>Marinobacter lutaoensis whole genome sequencing.</title>
        <authorList>
            <person name="Verma A."/>
            <person name="Krishnamurthi S."/>
        </authorList>
    </citation>
    <scope>NUCLEOTIDE SEQUENCE [LARGE SCALE GENOMIC DNA]</scope>
    <source>
        <strain evidence="8 9">T5054</strain>
    </source>
</reference>
<evidence type="ECO:0000256" key="6">
    <source>
        <dbReference type="ARBA" id="ARBA00023004"/>
    </source>
</evidence>
<keyword evidence="3" id="KW-0847">Vitamin C</keyword>
<sequence>MTEAWLDGVAGALAEQGWLALDACDCLSRPLLEALREEIRILDRTDAMQAAGVGRGADRIRDRSIRRDRISWLQGITPPQTELFGFLEALRTGLNRQLFLGLKRFESHYATYHAGDFYKRHLDSFRGRASRVVSLVLYFNDGWRPEDGGALRVFSRDDDTRVCAEVLPEFGTLVLFLSEEIPHEVLPAARTRYSLACWFRQDEVPLPLSP</sequence>
<dbReference type="PANTHER" id="PTHR12907">
    <property type="entry name" value="EGL NINE HOMOLOG-RELATED"/>
    <property type="match status" value="1"/>
</dbReference>
<dbReference type="GO" id="GO:0071456">
    <property type="term" value="P:cellular response to hypoxia"/>
    <property type="evidence" value="ECO:0007669"/>
    <property type="project" value="TreeGrafter"/>
</dbReference>
<dbReference type="GO" id="GO:0031418">
    <property type="term" value="F:L-ascorbic acid binding"/>
    <property type="evidence" value="ECO:0007669"/>
    <property type="project" value="UniProtKB-KW"/>
</dbReference>
<comment type="caution">
    <text evidence="8">The sequence shown here is derived from an EMBL/GenBank/DDBJ whole genome shotgun (WGS) entry which is preliminary data.</text>
</comment>
<dbReference type="EMBL" id="MSCW01000001">
    <property type="protein sequence ID" value="ONF45509.1"/>
    <property type="molecule type" value="Genomic_DNA"/>
</dbReference>
<dbReference type="PANTHER" id="PTHR12907:SF26">
    <property type="entry name" value="HIF PROLYL HYDROXYLASE, ISOFORM C"/>
    <property type="match status" value="1"/>
</dbReference>
<protein>
    <submittedName>
        <fullName evidence="8">2OG-Fe(II) oxygenase</fullName>
    </submittedName>
</protein>
<keyword evidence="4" id="KW-0223">Dioxygenase</keyword>
<organism evidence="8 9">
    <name type="scientific">Marinobacter lutaoensis</name>
    <dbReference type="NCBI Taxonomy" id="135739"/>
    <lineage>
        <taxon>Bacteria</taxon>
        <taxon>Pseudomonadati</taxon>
        <taxon>Pseudomonadota</taxon>
        <taxon>Gammaproteobacteria</taxon>
        <taxon>Pseudomonadales</taxon>
        <taxon>Marinobacteraceae</taxon>
        <taxon>Marinobacter</taxon>
    </lineage>
</organism>
<feature type="domain" description="Fe2OG dioxygenase" evidence="7">
    <location>
        <begin position="98"/>
        <end position="201"/>
    </location>
</feature>
<dbReference type="AlphaFoldDB" id="A0A1V2DYD7"/>
<dbReference type="Pfam" id="PF13640">
    <property type="entry name" value="2OG-FeII_Oxy_3"/>
    <property type="match status" value="1"/>
</dbReference>
<evidence type="ECO:0000313" key="8">
    <source>
        <dbReference type="EMBL" id="ONF45509.1"/>
    </source>
</evidence>
<evidence type="ECO:0000256" key="5">
    <source>
        <dbReference type="ARBA" id="ARBA00023002"/>
    </source>
</evidence>
<dbReference type="GO" id="GO:0031543">
    <property type="term" value="F:peptidyl-proline dioxygenase activity"/>
    <property type="evidence" value="ECO:0007669"/>
    <property type="project" value="TreeGrafter"/>
</dbReference>
<accession>A0A1V2DYD7</accession>
<evidence type="ECO:0000256" key="4">
    <source>
        <dbReference type="ARBA" id="ARBA00022964"/>
    </source>
</evidence>
<keyword evidence="5" id="KW-0560">Oxidoreductase</keyword>
<comment type="cofactor">
    <cofactor evidence="1">
        <name>L-ascorbate</name>
        <dbReference type="ChEBI" id="CHEBI:38290"/>
    </cofactor>
</comment>
<evidence type="ECO:0000256" key="1">
    <source>
        <dbReference type="ARBA" id="ARBA00001961"/>
    </source>
</evidence>
<dbReference type="Gene3D" id="2.60.120.620">
    <property type="entry name" value="q2cbj1_9rhob like domain"/>
    <property type="match status" value="1"/>
</dbReference>